<dbReference type="SUPFAM" id="SSF56024">
    <property type="entry name" value="Phospholipase D/nuclease"/>
    <property type="match status" value="2"/>
</dbReference>
<dbReference type="InterPro" id="IPR001736">
    <property type="entry name" value="PLipase_D/transphosphatidylase"/>
</dbReference>
<gene>
    <name evidence="2" type="ORF">RM425_11090</name>
</gene>
<dbReference type="PANTHER" id="PTHR21248">
    <property type="entry name" value="CARDIOLIPIN SYNTHASE"/>
    <property type="match status" value="1"/>
</dbReference>
<accession>A0ABU2K8C2</accession>
<sequence length="412" mass="45102">MRRPALEALVGVPFTDGNRIDVLKNGNQTFPALLEAIRTARRTIDMIWFAWSRGEVTRQVTDALVERAADGVRVRVMIDGFGGKDVDRAELGRLRAAGCPVLFYRPLPSWRPTVWNMRTHRRVLVCDETVAFTGGTGIARTWTGQGDRPGDWRDTAYRVQGPAVAGLRSAFVTAWMQAYVRLPGALLTEQDEFPALGQAGDTAVQVLRPPSQPGWNEAAIAIAALLHTARDTVRVATPYARLPRWLLELVVATARRGVRVQLLVSGPHVERPAVHLQAETDFRPMLDAGVEIWRFQPTLMHTKVITVDAAVAMVGTTNFDARSLALNEQVAMVIEDAAVVGLLDDHFDDDLGASERVLPAAWRSRGARRRALEMAAELAGRPLRGWGALGLAGRSSGHLLGPAARTRRGEDG</sequence>
<dbReference type="RefSeq" id="WP_311345260.1">
    <property type="nucleotide sequence ID" value="NZ_JAVREI010000006.1"/>
</dbReference>
<evidence type="ECO:0000313" key="3">
    <source>
        <dbReference type="Proteomes" id="UP001183222"/>
    </source>
</evidence>
<dbReference type="PANTHER" id="PTHR21248:SF22">
    <property type="entry name" value="PHOSPHOLIPASE D"/>
    <property type="match status" value="1"/>
</dbReference>
<keyword evidence="3" id="KW-1185">Reference proteome</keyword>
<evidence type="ECO:0000259" key="1">
    <source>
        <dbReference type="PROSITE" id="PS50035"/>
    </source>
</evidence>
<reference evidence="3" key="1">
    <citation type="submission" date="2023-07" db="EMBL/GenBank/DDBJ databases">
        <title>30 novel species of actinomycetes from the DSMZ collection.</title>
        <authorList>
            <person name="Nouioui I."/>
        </authorList>
    </citation>
    <scope>NUCLEOTIDE SEQUENCE [LARGE SCALE GENOMIC DNA]</scope>
    <source>
        <strain evidence="3">DSM 46792</strain>
    </source>
</reference>
<protein>
    <submittedName>
        <fullName evidence="2">Phospholipase D-like domain-containing protein</fullName>
    </submittedName>
</protein>
<comment type="caution">
    <text evidence="2">The sequence shown here is derived from an EMBL/GenBank/DDBJ whole genome shotgun (WGS) entry which is preliminary data.</text>
</comment>
<dbReference type="CDD" id="cd09110">
    <property type="entry name" value="PLDc_CLS_1"/>
    <property type="match status" value="1"/>
</dbReference>
<evidence type="ECO:0000313" key="2">
    <source>
        <dbReference type="EMBL" id="MDT0276444.1"/>
    </source>
</evidence>
<feature type="domain" description="PLD phosphodiesterase" evidence="1">
    <location>
        <begin position="296"/>
        <end position="323"/>
    </location>
</feature>
<dbReference type="EMBL" id="JAVREI010000006">
    <property type="protein sequence ID" value="MDT0276444.1"/>
    <property type="molecule type" value="Genomic_DNA"/>
</dbReference>
<dbReference type="Proteomes" id="UP001183222">
    <property type="component" value="Unassembled WGS sequence"/>
</dbReference>
<organism evidence="2 3">
    <name type="scientific">Blastococcus goldschmidtiae</name>
    <dbReference type="NCBI Taxonomy" id="3075546"/>
    <lineage>
        <taxon>Bacteria</taxon>
        <taxon>Bacillati</taxon>
        <taxon>Actinomycetota</taxon>
        <taxon>Actinomycetes</taxon>
        <taxon>Geodermatophilales</taxon>
        <taxon>Geodermatophilaceae</taxon>
        <taxon>Blastococcus</taxon>
    </lineage>
</organism>
<dbReference type="Pfam" id="PF13091">
    <property type="entry name" value="PLDc_2"/>
    <property type="match status" value="2"/>
</dbReference>
<proteinExistence type="predicted"/>
<name>A0ABU2K8C2_9ACTN</name>
<dbReference type="InterPro" id="IPR025202">
    <property type="entry name" value="PLD-like_dom"/>
</dbReference>
<dbReference type="Gene3D" id="3.30.870.10">
    <property type="entry name" value="Endonuclease Chain A"/>
    <property type="match status" value="2"/>
</dbReference>
<dbReference type="PROSITE" id="PS50035">
    <property type="entry name" value="PLD"/>
    <property type="match status" value="1"/>
</dbReference>